<feature type="transmembrane region" description="Helical" evidence="9">
    <location>
        <begin position="6"/>
        <end position="25"/>
    </location>
</feature>
<keyword evidence="2" id="KW-0813">Transport</keyword>
<dbReference type="GO" id="GO:0015297">
    <property type="term" value="F:antiporter activity"/>
    <property type="evidence" value="ECO:0007669"/>
    <property type="project" value="UniProtKB-KW"/>
</dbReference>
<keyword evidence="5 9" id="KW-0812">Transmembrane</keyword>
<evidence type="ECO:0000256" key="2">
    <source>
        <dbReference type="ARBA" id="ARBA00022448"/>
    </source>
</evidence>
<feature type="domain" description="Na+/H+ antiporter NhaC-like C-terminal" evidence="10">
    <location>
        <begin position="160"/>
        <end position="459"/>
    </location>
</feature>
<dbReference type="PANTHER" id="PTHR33451:SF3">
    <property type="entry name" value="MALATE-2H(+)_NA(+)-LACTATE ANTIPORTER"/>
    <property type="match status" value="1"/>
</dbReference>
<evidence type="ECO:0000313" key="12">
    <source>
        <dbReference type="EMBL" id="WOF12795.1"/>
    </source>
</evidence>
<feature type="transmembrane region" description="Helical" evidence="9">
    <location>
        <begin position="75"/>
        <end position="102"/>
    </location>
</feature>
<dbReference type="Proteomes" id="UP000576368">
    <property type="component" value="Unassembled WGS sequence"/>
</dbReference>
<dbReference type="Proteomes" id="UP001302374">
    <property type="component" value="Chromosome"/>
</dbReference>
<gene>
    <name evidence="12" type="primary">nhaC</name>
    <name evidence="12" type="ORF">F1644_11210</name>
    <name evidence="11" type="ORF">GGR15_000336</name>
</gene>
<feature type="transmembrane region" description="Helical" evidence="9">
    <location>
        <begin position="328"/>
        <end position="348"/>
    </location>
</feature>
<keyword evidence="7 9" id="KW-0472">Membrane</keyword>
<dbReference type="NCBIfam" id="TIGR00931">
    <property type="entry name" value="antiport_nhaC"/>
    <property type="match status" value="1"/>
</dbReference>
<dbReference type="EMBL" id="JAATLI010000001">
    <property type="protein sequence ID" value="NJC16734.1"/>
    <property type="molecule type" value="Genomic_DNA"/>
</dbReference>
<dbReference type="GeneID" id="86891868"/>
<accession>A0A7X5Y9M8</accession>
<evidence type="ECO:0000256" key="3">
    <source>
        <dbReference type="ARBA" id="ARBA00022449"/>
    </source>
</evidence>
<dbReference type="InterPro" id="IPR052180">
    <property type="entry name" value="NhaC_Na-H+_Antiporter"/>
</dbReference>
<feature type="transmembrane region" description="Helical" evidence="9">
    <location>
        <begin position="259"/>
        <end position="279"/>
    </location>
</feature>
<keyword evidence="14" id="KW-1185">Reference proteome</keyword>
<feature type="transmembrane region" description="Helical" evidence="9">
    <location>
        <begin position="234"/>
        <end position="252"/>
    </location>
</feature>
<feature type="transmembrane region" description="Helical" evidence="9">
    <location>
        <begin position="37"/>
        <end position="55"/>
    </location>
</feature>
<name>A0A7X5Y9M8_9BACT</name>
<dbReference type="InterPro" id="IPR018461">
    <property type="entry name" value="Na/H_Antiport_NhaC-like_C"/>
</dbReference>
<dbReference type="InterPro" id="IPR004770">
    <property type="entry name" value="Na/H_antiport_NhaC"/>
</dbReference>
<sequence>MKSPSLLLSITPILILIGFLFLNVIYFDDLLGGANQIALMITSTISGIIAGFHHVKWNTIQNKILSMINSAMPAILILLLIGALSGTWMLSGVIPTMIYYGIKLMSPSFFLIASVIICSIVSVATGSSWSTIATVGVAIIGIGNAFNMNPSIVAGAVISGAYFGDKMSPLSDTTNLASAIAGTDIFTHIRYLLYTTTPTYIITLIIFGIIGLWYHNTGNITDTDSILSGIGNTFHVSPWLFLVPVLLAFIIIKKVPPVPAMLAGIGLGILFALIFQGQLLNKLIQEEHFSNTYQLVVQTIFGKMELSTGSPNIDALLSTRGMEGMLNTVWLIIMAMIFSGVMEAGGFLKRISEVLLSFVKNDTSLVSTTISTCILFNITSCDQYLSIVVPGKMTQNIYKNRGLKPEVLSRALEDSATVTSVLIPWNTCGATQAKVLGVATLDYLPYCFFNLISPIMNIFITSINYKIRRFPPFYPKSNS</sequence>
<evidence type="ECO:0000256" key="7">
    <source>
        <dbReference type="ARBA" id="ARBA00023136"/>
    </source>
</evidence>
<dbReference type="PANTHER" id="PTHR33451">
    <property type="entry name" value="MALATE-2H(+)/NA(+)-LACTATE ANTIPORTER"/>
    <property type="match status" value="1"/>
</dbReference>
<evidence type="ECO:0000256" key="8">
    <source>
        <dbReference type="ARBA" id="ARBA00038435"/>
    </source>
</evidence>
<evidence type="ECO:0000313" key="11">
    <source>
        <dbReference type="EMBL" id="NJC16734.1"/>
    </source>
</evidence>
<evidence type="ECO:0000259" key="10">
    <source>
        <dbReference type="Pfam" id="PF03553"/>
    </source>
</evidence>
<evidence type="ECO:0000256" key="6">
    <source>
        <dbReference type="ARBA" id="ARBA00022989"/>
    </source>
</evidence>
<evidence type="ECO:0000256" key="5">
    <source>
        <dbReference type="ARBA" id="ARBA00022692"/>
    </source>
</evidence>
<dbReference type="AlphaFoldDB" id="A0A7X5Y9M8"/>
<keyword evidence="3" id="KW-0050">Antiport</keyword>
<dbReference type="EMBL" id="CP043839">
    <property type="protein sequence ID" value="WOF12795.1"/>
    <property type="molecule type" value="Genomic_DNA"/>
</dbReference>
<feature type="transmembrane region" description="Helical" evidence="9">
    <location>
        <begin position="109"/>
        <end position="129"/>
    </location>
</feature>
<comment type="similarity">
    <text evidence="8">Belongs to the NhaC Na(+)/H(+) (TC 2.A.35) antiporter family.</text>
</comment>
<reference evidence="11 13" key="2">
    <citation type="submission" date="2020-03" db="EMBL/GenBank/DDBJ databases">
        <title>Genomic Encyclopedia of Type Strains, Phase IV (KMG-IV): sequencing the most valuable type-strain genomes for metagenomic binning, comparative biology and taxonomic classification.</title>
        <authorList>
            <person name="Goeker M."/>
        </authorList>
    </citation>
    <scope>NUCLEOTIDE SEQUENCE [LARGE SCALE GENOMIC DNA]</scope>
    <source>
        <strain evidence="11 13">DSM 105722</strain>
    </source>
</reference>
<evidence type="ECO:0000313" key="14">
    <source>
        <dbReference type="Proteomes" id="UP001302374"/>
    </source>
</evidence>
<evidence type="ECO:0000256" key="4">
    <source>
        <dbReference type="ARBA" id="ARBA00022475"/>
    </source>
</evidence>
<keyword evidence="6 9" id="KW-1133">Transmembrane helix</keyword>
<organism evidence="11 13">
    <name type="scientific">Butyricimonas paravirosa</name>
    <dbReference type="NCBI Taxonomy" id="1472417"/>
    <lineage>
        <taxon>Bacteria</taxon>
        <taxon>Pseudomonadati</taxon>
        <taxon>Bacteroidota</taxon>
        <taxon>Bacteroidia</taxon>
        <taxon>Bacteroidales</taxon>
        <taxon>Odoribacteraceae</taxon>
        <taxon>Butyricimonas</taxon>
    </lineage>
</organism>
<evidence type="ECO:0000256" key="1">
    <source>
        <dbReference type="ARBA" id="ARBA00004651"/>
    </source>
</evidence>
<reference evidence="12 14" key="1">
    <citation type="submission" date="2019-09" db="EMBL/GenBank/DDBJ databases">
        <title>Butyricimonas paravirosa DSM 105722 (=214-4 = JCM 18677 = CCUG 65563).</title>
        <authorList>
            <person name="Le Roy T."/>
            <person name="Cani P.D."/>
        </authorList>
    </citation>
    <scope>NUCLEOTIDE SEQUENCE [LARGE SCALE GENOMIC DNA]</scope>
    <source>
        <strain evidence="12 14">DSM 105722</strain>
    </source>
</reference>
<comment type="subcellular location">
    <subcellularLocation>
        <location evidence="1">Cell membrane</location>
        <topology evidence="1">Multi-pass membrane protein</topology>
    </subcellularLocation>
</comment>
<proteinExistence type="inferred from homology"/>
<dbReference type="Pfam" id="PF03553">
    <property type="entry name" value="Na_H_antiporter"/>
    <property type="match status" value="1"/>
</dbReference>
<evidence type="ECO:0000256" key="9">
    <source>
        <dbReference type="SAM" id="Phobius"/>
    </source>
</evidence>
<dbReference type="GO" id="GO:0005886">
    <property type="term" value="C:plasma membrane"/>
    <property type="evidence" value="ECO:0007669"/>
    <property type="project" value="UniProtKB-SubCell"/>
</dbReference>
<keyword evidence="4" id="KW-1003">Cell membrane</keyword>
<evidence type="ECO:0000313" key="13">
    <source>
        <dbReference type="Proteomes" id="UP000576368"/>
    </source>
</evidence>
<dbReference type="RefSeq" id="WP_118304516.1">
    <property type="nucleotide sequence ID" value="NZ_BMPA01000001.1"/>
</dbReference>
<feature type="transmembrane region" description="Helical" evidence="9">
    <location>
        <begin position="191"/>
        <end position="214"/>
    </location>
</feature>
<protein>
    <submittedName>
        <fullName evidence="12">Na+/H+ antiporter NhaC</fullName>
    </submittedName>
    <submittedName>
        <fullName evidence="11">NhaC family Na+:H+ antiporter</fullName>
    </submittedName>
</protein>